<organism evidence="3 4">
    <name type="scientific">Furfurilactobacillus curtus</name>
    <dbReference type="NCBI Taxonomy" id="1746200"/>
    <lineage>
        <taxon>Bacteria</taxon>
        <taxon>Bacillati</taxon>
        <taxon>Bacillota</taxon>
        <taxon>Bacilli</taxon>
        <taxon>Lactobacillales</taxon>
        <taxon>Lactobacillaceae</taxon>
        <taxon>Furfurilactobacillus</taxon>
    </lineage>
</organism>
<dbReference type="RefSeq" id="WP_407883657.1">
    <property type="nucleotide sequence ID" value="NZ_BQXO01000003.1"/>
</dbReference>
<keyword evidence="4" id="KW-1185">Reference proteome</keyword>
<evidence type="ECO:0000313" key="3">
    <source>
        <dbReference type="EMBL" id="GKT05947.1"/>
    </source>
</evidence>
<accession>A0ABQ5JSD3</accession>
<evidence type="ECO:0000313" key="4">
    <source>
        <dbReference type="Proteomes" id="UP001628078"/>
    </source>
</evidence>
<dbReference type="SMART" id="SM00065">
    <property type="entry name" value="GAF"/>
    <property type="match status" value="1"/>
</dbReference>
<proteinExistence type="inferred from homology"/>
<protein>
    <recommendedName>
        <fullName evidence="2">GAF domain-containing protein</fullName>
    </recommendedName>
</protein>
<dbReference type="InterPro" id="IPR051330">
    <property type="entry name" value="Phosphatase_reg/MetRdx"/>
</dbReference>
<dbReference type="InterPro" id="IPR029016">
    <property type="entry name" value="GAF-like_dom_sf"/>
</dbReference>
<name>A0ABQ5JSD3_9LACO</name>
<gene>
    <name evidence="3" type="ORF">JCM31185_12350</name>
</gene>
<dbReference type="Gene3D" id="3.30.450.40">
    <property type="match status" value="1"/>
</dbReference>
<evidence type="ECO:0000256" key="1">
    <source>
        <dbReference type="ARBA" id="ARBA00038454"/>
    </source>
</evidence>
<feature type="domain" description="GAF" evidence="2">
    <location>
        <begin position="20"/>
        <end position="153"/>
    </location>
</feature>
<dbReference type="PANTHER" id="PTHR21021:SF15">
    <property type="entry name" value="FREE METHIONINE-R-SULFOXIDE REDUCTASE"/>
    <property type="match status" value="1"/>
</dbReference>
<dbReference type="Proteomes" id="UP001628078">
    <property type="component" value="Unassembled WGS sequence"/>
</dbReference>
<sequence>MPVTTLLAQQLDALLTDEHDNIANLANASALLKQILPDLNWAGFYLYHADADELRLGPFQGNVACVHIKNGRGVCGTALATKQSQRIDNVHEFADHIACDSQSNSELVVPLIKNNQVVGVIDLDSPTLARFTEQDQRDLEAVAEVMVAHLDTTV</sequence>
<dbReference type="Pfam" id="PF01590">
    <property type="entry name" value="GAF"/>
    <property type="match status" value="1"/>
</dbReference>
<dbReference type="InterPro" id="IPR003018">
    <property type="entry name" value="GAF"/>
</dbReference>
<comment type="caution">
    <text evidence="3">The sequence shown here is derived from an EMBL/GenBank/DDBJ whole genome shotgun (WGS) entry which is preliminary data.</text>
</comment>
<dbReference type="EMBL" id="BQXO01000003">
    <property type="protein sequence ID" value="GKT05947.1"/>
    <property type="molecule type" value="Genomic_DNA"/>
</dbReference>
<reference evidence="3 4" key="1">
    <citation type="submission" date="2022-03" db="EMBL/GenBank/DDBJ databases">
        <title>Draft genome sequence of Furfurilactobacillus curtus JCM 31185.</title>
        <authorList>
            <person name="Suzuki S."/>
            <person name="Endo A."/>
            <person name="Kajikawa A."/>
        </authorList>
    </citation>
    <scope>NUCLEOTIDE SEQUENCE [LARGE SCALE GENOMIC DNA]</scope>
    <source>
        <strain evidence="3 4">JCM 31185</strain>
    </source>
</reference>
<dbReference type="PANTHER" id="PTHR21021">
    <property type="entry name" value="GAF/PUTATIVE CYTOSKELETAL PROTEIN"/>
    <property type="match status" value="1"/>
</dbReference>
<dbReference type="SUPFAM" id="SSF55781">
    <property type="entry name" value="GAF domain-like"/>
    <property type="match status" value="1"/>
</dbReference>
<evidence type="ECO:0000259" key="2">
    <source>
        <dbReference type="SMART" id="SM00065"/>
    </source>
</evidence>
<comment type="similarity">
    <text evidence="1">Belongs to the free Met sulfoxide reductase family.</text>
</comment>